<dbReference type="InterPro" id="IPR025558">
    <property type="entry name" value="DUF4283"/>
</dbReference>
<sequence length="618" mass="66641">MQNPWKTLNTASAASPPPFSTGEPLPPSPIPPDPPDPSSPLAPQQFPPLSVNSKTTPLTSATMKKTQKGRRSSATTGDLQHQTTVSEGSTSMVPETEKTGVNDLNNTVLISGSENTTVSQALPLTLGEGSDTYTILNRTTTSPLITNTASGNFPPTLPAQNFPVLPPNPNQTNLPPTENSSVNPQPPIGPLLPTPETRPLPPKPTSAPTLVEKIRASEDKTLERLAPVTISQSGRPRVLIPDSVFQEGAELHKDFIVCYFNGKSPPFLQIQSVLNHMWGKGKRLEIHNNPINHSCLVRIQSEFLRSKILDKNIWYVGDSMFHTAQWSSEHSKSTPPLKAIKIWAHLTGVPLDLRHKKGLSLVAGLIGHPKETDDFTKDLISITVSHVKVEVDLTQPLPDVVEFERQSGEVVEVLVHYPWLPPTCAHCQELGHIMRNCLTAPPQKDPPPPPKKPVPPMPQKQTQKNPASSRKPVYVKKPSQPSSSNHNPPPPSSSDPQSPAKNPLSNSSTLPILDLVIAPSLPFQPPAPDPNPFSSPVRVPKPSLKRSRSSPTLSPPCSGSSNPSSNLQISFFNPFVNSPLPLFPSAPPNPLTLPFDPSTVSVTRGSSHPDGGASIPSK</sequence>
<feature type="compositionally biased region" description="Polar residues" evidence="1">
    <location>
        <begin position="1"/>
        <end position="13"/>
    </location>
</feature>
<dbReference type="PANTHER" id="PTHR31286:SF90">
    <property type="entry name" value="DUF4283 DOMAIN-CONTAINING PROTEIN"/>
    <property type="match status" value="1"/>
</dbReference>
<feature type="region of interest" description="Disordered" evidence="1">
    <location>
        <begin position="1"/>
        <end position="101"/>
    </location>
</feature>
<evidence type="ECO:0000256" key="1">
    <source>
        <dbReference type="SAM" id="MobiDB-lite"/>
    </source>
</evidence>
<dbReference type="RefSeq" id="XP_056854135.1">
    <property type="nucleotide sequence ID" value="XM_056998155.1"/>
</dbReference>
<feature type="domain" description="DUF4283" evidence="2">
    <location>
        <begin position="249"/>
        <end position="330"/>
    </location>
</feature>
<dbReference type="GeneID" id="130503535"/>
<dbReference type="RefSeq" id="XP_056843505.1">
    <property type="nucleotide sequence ID" value="XM_056987525.1"/>
</dbReference>
<evidence type="ECO:0000313" key="3">
    <source>
        <dbReference type="Proteomes" id="UP000504610"/>
    </source>
</evidence>
<feature type="compositionally biased region" description="Pro residues" evidence="1">
    <location>
        <begin position="15"/>
        <end position="40"/>
    </location>
</feature>
<reference evidence="3" key="1">
    <citation type="journal article" date="2019" name="Database">
        <title>The radish genome database (RadishGD): an integrated information resource for radish genomics.</title>
        <authorList>
            <person name="Yu H.J."/>
            <person name="Baek S."/>
            <person name="Lee Y.J."/>
            <person name="Cho A."/>
            <person name="Mun J.H."/>
        </authorList>
    </citation>
    <scope>NUCLEOTIDE SEQUENCE [LARGE SCALE GENOMIC DNA]</scope>
    <source>
        <strain evidence="3">cv. WK10039</strain>
    </source>
</reference>
<dbReference type="Pfam" id="PF14111">
    <property type="entry name" value="DUF4283"/>
    <property type="match status" value="1"/>
</dbReference>
<feature type="compositionally biased region" description="Pro residues" evidence="1">
    <location>
        <begin position="443"/>
        <end position="458"/>
    </location>
</feature>
<feature type="compositionally biased region" description="Polar residues" evidence="1">
    <location>
        <begin position="50"/>
        <end position="64"/>
    </location>
</feature>
<reference evidence="4 5" key="2">
    <citation type="submission" date="2025-04" db="UniProtKB">
        <authorList>
            <consortium name="RefSeq"/>
        </authorList>
    </citation>
    <scope>IDENTIFICATION</scope>
    <source>
        <tissue evidence="4 5">Leaf</tissue>
    </source>
</reference>
<feature type="region of interest" description="Disordered" evidence="1">
    <location>
        <begin position="521"/>
        <end position="565"/>
    </location>
</feature>
<proteinExistence type="predicted"/>
<dbReference type="KEGG" id="rsz:130503535"/>
<evidence type="ECO:0000313" key="5">
    <source>
        <dbReference type="RefSeq" id="XP_056854135.1"/>
    </source>
</evidence>
<dbReference type="InterPro" id="IPR040256">
    <property type="entry name" value="At4g02000-like"/>
</dbReference>
<dbReference type="AlphaFoldDB" id="A0A9W3CRF2"/>
<feature type="region of interest" description="Disordered" evidence="1">
    <location>
        <begin position="150"/>
        <end position="207"/>
    </location>
</feature>
<feature type="compositionally biased region" description="Low complexity" evidence="1">
    <location>
        <begin position="549"/>
        <end position="565"/>
    </location>
</feature>
<organism evidence="3 5">
    <name type="scientific">Raphanus sativus</name>
    <name type="common">Radish</name>
    <name type="synonym">Raphanus raphanistrum var. sativus</name>
    <dbReference type="NCBI Taxonomy" id="3726"/>
    <lineage>
        <taxon>Eukaryota</taxon>
        <taxon>Viridiplantae</taxon>
        <taxon>Streptophyta</taxon>
        <taxon>Embryophyta</taxon>
        <taxon>Tracheophyta</taxon>
        <taxon>Spermatophyta</taxon>
        <taxon>Magnoliopsida</taxon>
        <taxon>eudicotyledons</taxon>
        <taxon>Gunneridae</taxon>
        <taxon>Pentapetalae</taxon>
        <taxon>rosids</taxon>
        <taxon>malvids</taxon>
        <taxon>Brassicales</taxon>
        <taxon>Brassicaceae</taxon>
        <taxon>Brassiceae</taxon>
        <taxon>Raphanus</taxon>
    </lineage>
</organism>
<accession>A0A9W3CRF2</accession>
<gene>
    <name evidence="5" type="primary">LOC130503535</name>
    <name evidence="4" type="synonym">LOC130495914</name>
</gene>
<feature type="compositionally biased region" description="Pro residues" evidence="1">
    <location>
        <begin position="184"/>
        <end position="205"/>
    </location>
</feature>
<name>A0A9W3CRF2_RAPSA</name>
<dbReference type="OrthoDB" id="1110902at2759"/>
<dbReference type="PANTHER" id="PTHR31286">
    <property type="entry name" value="GLYCINE-RICH CELL WALL STRUCTURAL PROTEIN 1.8-LIKE"/>
    <property type="match status" value="1"/>
</dbReference>
<feature type="compositionally biased region" description="Polar residues" evidence="1">
    <location>
        <begin position="72"/>
        <end position="93"/>
    </location>
</feature>
<feature type="compositionally biased region" description="Pro residues" evidence="1">
    <location>
        <begin position="522"/>
        <end position="533"/>
    </location>
</feature>
<keyword evidence="3" id="KW-1185">Reference proteome</keyword>
<evidence type="ECO:0000259" key="2">
    <source>
        <dbReference type="Pfam" id="PF14111"/>
    </source>
</evidence>
<feature type="region of interest" description="Disordered" evidence="1">
    <location>
        <begin position="438"/>
        <end position="507"/>
    </location>
</feature>
<evidence type="ECO:0000313" key="4">
    <source>
        <dbReference type="RefSeq" id="XP_056843505.1"/>
    </source>
</evidence>
<protein>
    <submittedName>
        <fullName evidence="4">Uncharacterized protein LOC130495914</fullName>
    </submittedName>
    <submittedName>
        <fullName evidence="5">Uncharacterized protein LOC130503535</fullName>
    </submittedName>
</protein>
<feature type="compositionally biased region" description="Low complexity" evidence="1">
    <location>
        <begin position="170"/>
        <end position="179"/>
    </location>
</feature>
<dbReference type="KEGG" id="rsz:130495914"/>
<feature type="region of interest" description="Disordered" evidence="1">
    <location>
        <begin position="583"/>
        <end position="618"/>
    </location>
</feature>
<dbReference type="Proteomes" id="UP000504610">
    <property type="component" value="Chromosome 1"/>
</dbReference>